<dbReference type="Pfam" id="PF25752">
    <property type="entry name" value="DUF1619_N"/>
    <property type="match status" value="1"/>
</dbReference>
<feature type="signal peptide" evidence="7">
    <location>
        <begin position="1"/>
        <end position="22"/>
    </location>
</feature>
<evidence type="ECO:0000313" key="10">
    <source>
        <dbReference type="EMBL" id="CAH2295877.1"/>
    </source>
</evidence>
<name>A0AAD1W6H6_PELCU</name>
<protein>
    <submittedName>
        <fullName evidence="10">Tectonic-1 isoform X2</fullName>
    </submittedName>
</protein>
<keyword evidence="4" id="KW-0970">Cilium biogenesis/degradation</keyword>
<evidence type="ECO:0000259" key="9">
    <source>
        <dbReference type="Pfam" id="PF25752"/>
    </source>
</evidence>
<feature type="domain" description="Tectonic-1-3" evidence="8">
    <location>
        <begin position="554"/>
        <end position="714"/>
    </location>
</feature>
<gene>
    <name evidence="10" type="ORF">PECUL_23A026652</name>
</gene>
<sequence length="741" mass="79790">MAALQTWLIVLVIRWAVPCVSEKPGDSTYLDIAEIEEWEDTAISLLMDNETTPLEGTAQPHTPPAPLNTLTEGTLSLISQSHQGPAPLTEGTLSLISQSHQGPAPLNTLTEGTLSLISQSHQGPAEHTDRGHSLPDLPESPGTSTTEHTDRGHSLPDLTESPGTSTTDRGHSLPDLTESPGTSTTEHTDRGHSLPDLPESPGTSTTEHTDRGHSLPDLTESPGTNTTDRGHSLTDLPESPGTSTTEHTDRGHSLPDLTESPGTSTTDRGHSLTDFPEESAVTQPPFIARDTELSVQSRAVTLPSPLTNVSSLCVCDLLVDQCDVNCCCDPVCTASDFSVFSGCSVSVVTTDSRLCVRQTVLYSINSSSATPQRVVQNVDIINPDVFCIQATNYEPGLSFITPDVPSESNFDSLLKEFGGNVFNNEENTANFVGSTQARTATRYEYGSPILTSDSFFKLPTPLGTNACTDNSPIGFLMSQDFKCSRNTTITPCPTVLSLRTYTDVGILTVPNSQIVINVTVTSVTLKSLNGTLTPGSIADLDNTTQNCSWVVLESTDRFGQLTLLKSSKDQSCLAEYGNRATVLFGYNMVSGCILRLSNSETAFCQLAADVVLNVLRDQQFPQYVASFGNSQPQNVLDWVPIVDVTAVTPTEVNTCKMPVSLELEVRWTKYGSLVNPQAQIVNVTQKITYNAIPTAFLGSEKLVQIFCSVTFVDVSASAEPGYKAQPTFDAKLPFDFFYPFV</sequence>
<dbReference type="PANTHER" id="PTHR14611">
    <property type="entry name" value="TECTONIC FAMILY MEMBER"/>
    <property type="match status" value="1"/>
</dbReference>
<keyword evidence="3 7" id="KW-0732">Signal</keyword>
<keyword evidence="5" id="KW-0325">Glycoprotein</keyword>
<feature type="domain" description="Tectonic-1-3" evidence="8">
    <location>
        <begin position="440"/>
        <end position="522"/>
    </location>
</feature>
<dbReference type="EMBL" id="OW240916">
    <property type="protein sequence ID" value="CAH2295877.1"/>
    <property type="molecule type" value="Genomic_DNA"/>
</dbReference>
<dbReference type="AlphaFoldDB" id="A0AAD1W6H6"/>
<evidence type="ECO:0000256" key="1">
    <source>
        <dbReference type="ARBA" id="ARBA00007633"/>
    </source>
</evidence>
<organism evidence="10 11">
    <name type="scientific">Pelobates cultripes</name>
    <name type="common">Western spadefoot toad</name>
    <dbReference type="NCBI Taxonomy" id="61616"/>
    <lineage>
        <taxon>Eukaryota</taxon>
        <taxon>Metazoa</taxon>
        <taxon>Chordata</taxon>
        <taxon>Craniata</taxon>
        <taxon>Vertebrata</taxon>
        <taxon>Euteleostomi</taxon>
        <taxon>Amphibia</taxon>
        <taxon>Batrachia</taxon>
        <taxon>Anura</taxon>
        <taxon>Pelobatoidea</taxon>
        <taxon>Pelobatidae</taxon>
        <taxon>Pelobates</taxon>
    </lineage>
</organism>
<feature type="domain" description="Tectonic-1-3 N-terminal" evidence="9">
    <location>
        <begin position="300"/>
        <end position="410"/>
    </location>
</feature>
<dbReference type="InterPro" id="IPR011677">
    <property type="entry name" value="TCTN1-3_dom"/>
</dbReference>
<evidence type="ECO:0000313" key="11">
    <source>
        <dbReference type="Proteomes" id="UP001295444"/>
    </source>
</evidence>
<evidence type="ECO:0000256" key="6">
    <source>
        <dbReference type="SAM" id="MobiDB-lite"/>
    </source>
</evidence>
<feature type="compositionally biased region" description="Basic and acidic residues" evidence="6">
    <location>
        <begin position="124"/>
        <end position="133"/>
    </location>
</feature>
<evidence type="ECO:0000256" key="2">
    <source>
        <dbReference type="ARBA" id="ARBA00011495"/>
    </source>
</evidence>
<dbReference type="InterPro" id="IPR057724">
    <property type="entry name" value="TCTN1-3_N"/>
</dbReference>
<dbReference type="Proteomes" id="UP001295444">
    <property type="component" value="Chromosome 05"/>
</dbReference>
<evidence type="ECO:0000256" key="4">
    <source>
        <dbReference type="ARBA" id="ARBA00022794"/>
    </source>
</evidence>
<comment type="subunit">
    <text evidence="2">Part of the tectonic-like complex (also named B9 complex).</text>
</comment>
<proteinExistence type="inferred from homology"/>
<keyword evidence="11" id="KW-1185">Reference proteome</keyword>
<feature type="chain" id="PRO_5042144738" evidence="7">
    <location>
        <begin position="23"/>
        <end position="741"/>
    </location>
</feature>
<dbReference type="Pfam" id="PF07773">
    <property type="entry name" value="TCTN_DUF1619"/>
    <property type="match status" value="2"/>
</dbReference>
<reference evidence="10" key="1">
    <citation type="submission" date="2022-03" db="EMBL/GenBank/DDBJ databases">
        <authorList>
            <person name="Alioto T."/>
            <person name="Alioto T."/>
            <person name="Gomez Garrido J."/>
        </authorList>
    </citation>
    <scope>NUCLEOTIDE SEQUENCE</scope>
</reference>
<dbReference type="GO" id="GO:1904491">
    <property type="term" value="P:protein localization to ciliary transition zone"/>
    <property type="evidence" value="ECO:0007669"/>
    <property type="project" value="TreeGrafter"/>
</dbReference>
<evidence type="ECO:0000256" key="5">
    <source>
        <dbReference type="ARBA" id="ARBA00023180"/>
    </source>
</evidence>
<comment type="similarity">
    <text evidence="1">Belongs to the tectonic family.</text>
</comment>
<evidence type="ECO:0000256" key="3">
    <source>
        <dbReference type="ARBA" id="ARBA00022729"/>
    </source>
</evidence>
<dbReference type="GO" id="GO:0036038">
    <property type="term" value="C:MKS complex"/>
    <property type="evidence" value="ECO:0007669"/>
    <property type="project" value="TreeGrafter"/>
</dbReference>
<accession>A0AAD1W6H6</accession>
<evidence type="ECO:0000259" key="8">
    <source>
        <dbReference type="Pfam" id="PF07773"/>
    </source>
</evidence>
<feature type="region of interest" description="Disordered" evidence="6">
    <location>
        <begin position="119"/>
        <end position="285"/>
    </location>
</feature>
<dbReference type="InterPro" id="IPR040354">
    <property type="entry name" value="TCTN1-3"/>
</dbReference>
<dbReference type="PANTHER" id="PTHR14611:SF1">
    <property type="entry name" value="TECTONIC-1"/>
    <property type="match status" value="1"/>
</dbReference>
<evidence type="ECO:0000256" key="7">
    <source>
        <dbReference type="SAM" id="SignalP"/>
    </source>
</evidence>
<dbReference type="GO" id="GO:0060271">
    <property type="term" value="P:cilium assembly"/>
    <property type="evidence" value="ECO:0007669"/>
    <property type="project" value="TreeGrafter"/>
</dbReference>